<accession>A0A5D2E1D3</accession>
<keyword evidence="1" id="KW-0732">Signal</keyword>
<feature type="chain" id="PRO_5022699879" evidence="1">
    <location>
        <begin position="20"/>
        <end position="69"/>
    </location>
</feature>
<organism evidence="2 3">
    <name type="scientific">Gossypium darwinii</name>
    <name type="common">Darwin's cotton</name>
    <name type="synonym">Gossypium barbadense var. darwinii</name>
    <dbReference type="NCBI Taxonomy" id="34276"/>
    <lineage>
        <taxon>Eukaryota</taxon>
        <taxon>Viridiplantae</taxon>
        <taxon>Streptophyta</taxon>
        <taxon>Embryophyta</taxon>
        <taxon>Tracheophyta</taxon>
        <taxon>Spermatophyta</taxon>
        <taxon>Magnoliopsida</taxon>
        <taxon>eudicotyledons</taxon>
        <taxon>Gunneridae</taxon>
        <taxon>Pentapetalae</taxon>
        <taxon>rosids</taxon>
        <taxon>malvids</taxon>
        <taxon>Malvales</taxon>
        <taxon>Malvaceae</taxon>
        <taxon>Malvoideae</taxon>
        <taxon>Gossypium</taxon>
    </lineage>
</organism>
<evidence type="ECO:0000313" key="2">
    <source>
        <dbReference type="EMBL" id="TYG87253.1"/>
    </source>
</evidence>
<dbReference type="AlphaFoldDB" id="A0A5D2E1D3"/>
<reference evidence="2 3" key="1">
    <citation type="submission" date="2019-06" db="EMBL/GenBank/DDBJ databases">
        <title>WGS assembly of Gossypium darwinii.</title>
        <authorList>
            <person name="Chen Z.J."/>
            <person name="Sreedasyam A."/>
            <person name="Ando A."/>
            <person name="Song Q."/>
            <person name="De L."/>
            <person name="Hulse-Kemp A."/>
            <person name="Ding M."/>
            <person name="Ye W."/>
            <person name="Kirkbride R."/>
            <person name="Jenkins J."/>
            <person name="Plott C."/>
            <person name="Lovell J."/>
            <person name="Lin Y.-M."/>
            <person name="Vaughn R."/>
            <person name="Liu B."/>
            <person name="Li W."/>
            <person name="Simpson S."/>
            <person name="Scheffler B."/>
            <person name="Saski C."/>
            <person name="Grover C."/>
            <person name="Hu G."/>
            <person name="Conover J."/>
            <person name="Carlson J."/>
            <person name="Shu S."/>
            <person name="Boston L."/>
            <person name="Williams M."/>
            <person name="Peterson D."/>
            <person name="Mcgee K."/>
            <person name="Jones D."/>
            <person name="Wendel J."/>
            <person name="Stelly D."/>
            <person name="Grimwood J."/>
            <person name="Schmutz J."/>
        </authorList>
    </citation>
    <scope>NUCLEOTIDE SEQUENCE [LARGE SCALE GENOMIC DNA]</scope>
    <source>
        <strain evidence="2">1808015.09</strain>
    </source>
</reference>
<dbReference type="Proteomes" id="UP000323506">
    <property type="component" value="Chromosome A13"/>
</dbReference>
<gene>
    <name evidence="2" type="ORF">ES288_A13G199000v1</name>
</gene>
<name>A0A5D2E1D3_GOSDA</name>
<protein>
    <submittedName>
        <fullName evidence="2">Uncharacterized protein</fullName>
    </submittedName>
</protein>
<sequence length="69" mass="7230">MIVIVIIALSSIMLESLVAMEDIVVGGGVNACGDVQAEFELRRGDGSVVTASTGSAPNLNNVFFKFEIN</sequence>
<feature type="signal peptide" evidence="1">
    <location>
        <begin position="1"/>
        <end position="19"/>
    </location>
</feature>
<dbReference type="EMBL" id="CM017700">
    <property type="protein sequence ID" value="TYG87253.1"/>
    <property type="molecule type" value="Genomic_DNA"/>
</dbReference>
<keyword evidence="3" id="KW-1185">Reference proteome</keyword>
<proteinExistence type="predicted"/>
<evidence type="ECO:0000256" key="1">
    <source>
        <dbReference type="SAM" id="SignalP"/>
    </source>
</evidence>
<evidence type="ECO:0000313" key="3">
    <source>
        <dbReference type="Proteomes" id="UP000323506"/>
    </source>
</evidence>